<dbReference type="InterPro" id="IPR050570">
    <property type="entry name" value="Cell_wall_metabolism_enzyme"/>
</dbReference>
<evidence type="ECO:0000313" key="4">
    <source>
        <dbReference type="EMBL" id="MDO7907214.1"/>
    </source>
</evidence>
<reference evidence="4 5" key="1">
    <citation type="submission" date="2023-07" db="EMBL/GenBank/DDBJ databases">
        <title>Paenibacillus sp. JX-17 nov. isolated from soil.</title>
        <authorList>
            <person name="Wan Y."/>
            <person name="Liu B."/>
        </authorList>
    </citation>
    <scope>NUCLEOTIDE SEQUENCE [LARGE SCALE GENOMIC DNA]</scope>
    <source>
        <strain evidence="4 5">JX-17</strain>
    </source>
</reference>
<organism evidence="4 5">
    <name type="scientific">Paenibacillus lacisoli</name>
    <dbReference type="NCBI Taxonomy" id="3064525"/>
    <lineage>
        <taxon>Bacteria</taxon>
        <taxon>Bacillati</taxon>
        <taxon>Bacillota</taxon>
        <taxon>Bacilli</taxon>
        <taxon>Bacillales</taxon>
        <taxon>Paenibacillaceae</taxon>
        <taxon>Paenibacillus</taxon>
    </lineage>
</organism>
<keyword evidence="2" id="KW-0812">Transmembrane</keyword>
<dbReference type="SUPFAM" id="SSF51261">
    <property type="entry name" value="Duplicated hybrid motif"/>
    <property type="match status" value="1"/>
</dbReference>
<feature type="domain" description="M23ase beta-sheet core" evidence="3">
    <location>
        <begin position="289"/>
        <end position="383"/>
    </location>
</feature>
<keyword evidence="2" id="KW-1133">Transmembrane helix</keyword>
<name>A0ABT9CD77_9BACL</name>
<evidence type="ECO:0000256" key="2">
    <source>
        <dbReference type="SAM" id="Phobius"/>
    </source>
</evidence>
<evidence type="ECO:0000313" key="5">
    <source>
        <dbReference type="Proteomes" id="UP001240171"/>
    </source>
</evidence>
<feature type="compositionally biased region" description="Polar residues" evidence="1">
    <location>
        <begin position="227"/>
        <end position="243"/>
    </location>
</feature>
<dbReference type="Gene3D" id="2.70.70.10">
    <property type="entry name" value="Glucose Permease (Domain IIA)"/>
    <property type="match status" value="1"/>
</dbReference>
<feature type="region of interest" description="Disordered" evidence="1">
    <location>
        <begin position="227"/>
        <end position="271"/>
    </location>
</feature>
<dbReference type="Proteomes" id="UP001240171">
    <property type="component" value="Unassembled WGS sequence"/>
</dbReference>
<dbReference type="InterPro" id="IPR016047">
    <property type="entry name" value="M23ase_b-sheet_dom"/>
</dbReference>
<dbReference type="CDD" id="cd12797">
    <property type="entry name" value="M23_peptidase"/>
    <property type="match status" value="1"/>
</dbReference>
<dbReference type="EMBL" id="JAUQTB010000006">
    <property type="protein sequence ID" value="MDO7907214.1"/>
    <property type="molecule type" value="Genomic_DNA"/>
</dbReference>
<comment type="caution">
    <text evidence="4">The sequence shown here is derived from an EMBL/GenBank/DDBJ whole genome shotgun (WGS) entry which is preliminary data.</text>
</comment>
<protein>
    <submittedName>
        <fullName evidence="4">Peptidoglycan DD-metalloendopeptidase family protein</fullName>
    </submittedName>
</protein>
<keyword evidence="2" id="KW-0472">Membrane</keyword>
<accession>A0ABT9CD77</accession>
<keyword evidence="5" id="KW-1185">Reference proteome</keyword>
<evidence type="ECO:0000259" key="3">
    <source>
        <dbReference type="Pfam" id="PF01551"/>
    </source>
</evidence>
<evidence type="ECO:0000256" key="1">
    <source>
        <dbReference type="SAM" id="MobiDB-lite"/>
    </source>
</evidence>
<dbReference type="RefSeq" id="WP_305024420.1">
    <property type="nucleotide sequence ID" value="NZ_JAUQTB010000006.1"/>
</dbReference>
<dbReference type="Pfam" id="PF01551">
    <property type="entry name" value="Peptidase_M23"/>
    <property type="match status" value="1"/>
</dbReference>
<feature type="transmembrane region" description="Helical" evidence="2">
    <location>
        <begin position="48"/>
        <end position="69"/>
    </location>
</feature>
<dbReference type="InterPro" id="IPR011055">
    <property type="entry name" value="Dup_hybrid_motif"/>
</dbReference>
<dbReference type="PANTHER" id="PTHR21666:SF270">
    <property type="entry name" value="MUREIN HYDROLASE ACTIVATOR ENVC"/>
    <property type="match status" value="1"/>
</dbReference>
<sequence>MHPTLALPYRDGRKGAMMKSAVAQERLTLVILRDAQHAARQFQISRPVLLLVPAAALLSISALIISMHIHSTRQVSRLEQALAAAQLQLDVTVTNRNEALRRLQEQMTNYGIPPIPLQEQAYRLPRLEQQLQTWITRSQPSAPAAASLVRDTAKALSLPAAQAVPDSAVSAVIPAIRPQEYTAVFDRRSDSAAPLEDDMETMKQWMRRMQSSIPDPAVTAAAPRITKTQEQKLTPASIPSAQPKQKKARTQRDKKAPTPAAPSLWPTSSTRITSSFGYRSDPFHRTSAFHAGIDIGGKIGDPVFAAGRGEVIDTGRDGSRGNYIIIAHGNGMESCYMHLSKIRVKTGMKVAQGEVIGDLGSTGRSTGPHLHFQVTKNSREIDPLSVLGRS</sequence>
<proteinExistence type="predicted"/>
<gene>
    <name evidence="4" type="ORF">Q5741_12415</name>
</gene>
<dbReference type="PANTHER" id="PTHR21666">
    <property type="entry name" value="PEPTIDASE-RELATED"/>
    <property type="match status" value="1"/>
</dbReference>